<accession>A0A367GN90</accession>
<reference evidence="2 3" key="1">
    <citation type="submission" date="2018-05" db="EMBL/GenBank/DDBJ databases">
        <title>Mucilaginibacter hurinus sp. nov., isolated from briquette warehouse soil.</title>
        <authorList>
            <person name="Choi L."/>
        </authorList>
    </citation>
    <scope>NUCLEOTIDE SEQUENCE [LARGE SCALE GENOMIC DNA]</scope>
    <source>
        <strain evidence="2 3">ZR32</strain>
    </source>
</reference>
<comment type="caution">
    <text evidence="2">The sequence shown here is derived from an EMBL/GenBank/DDBJ whole genome shotgun (WGS) entry which is preliminary data.</text>
</comment>
<evidence type="ECO:0000313" key="3">
    <source>
        <dbReference type="Proteomes" id="UP000253209"/>
    </source>
</evidence>
<dbReference type="PROSITE" id="PS51257">
    <property type="entry name" value="PROKAR_LIPOPROTEIN"/>
    <property type="match status" value="1"/>
</dbReference>
<name>A0A367GN90_9SPHI</name>
<organism evidence="2 3">
    <name type="scientific">Mucilaginibacter hurinus</name>
    <dbReference type="NCBI Taxonomy" id="2201324"/>
    <lineage>
        <taxon>Bacteria</taxon>
        <taxon>Pseudomonadati</taxon>
        <taxon>Bacteroidota</taxon>
        <taxon>Sphingobacteriia</taxon>
        <taxon>Sphingobacteriales</taxon>
        <taxon>Sphingobacteriaceae</taxon>
        <taxon>Mucilaginibacter</taxon>
    </lineage>
</organism>
<dbReference type="Pfam" id="PF14292">
    <property type="entry name" value="SusE"/>
    <property type="match status" value="1"/>
</dbReference>
<sequence length="345" mass="36943">MYYNMKKILNNVLAIICIGLLTLSSCKKDETRVVVPADATGGKVEASSTTLMPEKLTQDSDLVTFKFEKADFGFAAATTNTLQFAVKGTNFSAPKEVNLDPSLASITYTGIDFNTILLALDLPFDSASEIEVRLKSEVTSTKLAPVYSSILELSAKPYPLISWVYVPGNYQGWNPATADSLISPTGNGVYSGVVGFPPDANNNYEFKVTPAKNWTVSYGDEGDGKFSTGGGNFKAPGPGPYTIGINTNNNSYTITPYSWGIIGSATPTGWDSDTDMEYNFVSKTFSITIPLTAGEIKFRLNDDWAVNLGGSGGVLNQGGANIAVTAGTYNVIIDTFNNTYTLTKL</sequence>
<dbReference type="InterPro" id="IPR025970">
    <property type="entry name" value="SusE"/>
</dbReference>
<dbReference type="CDD" id="cd12956">
    <property type="entry name" value="CBM_SusE-F_like"/>
    <property type="match status" value="1"/>
</dbReference>
<dbReference type="Proteomes" id="UP000253209">
    <property type="component" value="Unassembled WGS sequence"/>
</dbReference>
<keyword evidence="3" id="KW-1185">Reference proteome</keyword>
<dbReference type="Gene3D" id="2.60.40.3620">
    <property type="match status" value="2"/>
</dbReference>
<proteinExistence type="predicted"/>
<feature type="domain" description="SusE outer membrane protein" evidence="1">
    <location>
        <begin position="28"/>
        <end position="135"/>
    </location>
</feature>
<dbReference type="EMBL" id="QGDC01000005">
    <property type="protein sequence ID" value="RCH54780.1"/>
    <property type="molecule type" value="Genomic_DNA"/>
</dbReference>
<evidence type="ECO:0000259" key="1">
    <source>
        <dbReference type="Pfam" id="PF14292"/>
    </source>
</evidence>
<protein>
    <submittedName>
        <fullName evidence="2">DUF5116 domain-containing protein</fullName>
    </submittedName>
</protein>
<dbReference type="CDD" id="cd12967">
    <property type="entry name" value="CBM_SusE-F_like_u1"/>
    <property type="match status" value="1"/>
</dbReference>
<gene>
    <name evidence="2" type="ORF">DJ568_09860</name>
</gene>
<evidence type="ECO:0000313" key="2">
    <source>
        <dbReference type="EMBL" id="RCH54780.1"/>
    </source>
</evidence>
<dbReference type="AlphaFoldDB" id="A0A367GN90"/>